<dbReference type="Pfam" id="PF03160">
    <property type="entry name" value="Calx-beta"/>
    <property type="match status" value="1"/>
</dbReference>
<keyword evidence="8" id="KW-0479">Metal-binding</keyword>
<dbReference type="GO" id="GO:0030424">
    <property type="term" value="C:axon"/>
    <property type="evidence" value="ECO:0007669"/>
    <property type="project" value="TreeGrafter"/>
</dbReference>
<dbReference type="GO" id="GO:0042383">
    <property type="term" value="C:sarcolemma"/>
    <property type="evidence" value="ECO:0007669"/>
    <property type="project" value="TreeGrafter"/>
</dbReference>
<evidence type="ECO:0000313" key="23">
    <source>
        <dbReference type="Proteomes" id="UP001372834"/>
    </source>
</evidence>
<dbReference type="InterPro" id="IPR003644">
    <property type="entry name" value="Calx_beta"/>
</dbReference>
<proteinExistence type="inferred from homology"/>
<dbReference type="Pfam" id="PF01699">
    <property type="entry name" value="Na_Ca_ex"/>
    <property type="match status" value="2"/>
</dbReference>
<keyword evidence="16 20" id="KW-0472">Membrane</keyword>
<evidence type="ECO:0000256" key="7">
    <source>
        <dbReference type="ARBA" id="ARBA00022692"/>
    </source>
</evidence>
<evidence type="ECO:0000256" key="6">
    <source>
        <dbReference type="ARBA" id="ARBA00022568"/>
    </source>
</evidence>
<dbReference type="SMART" id="SM00237">
    <property type="entry name" value="Calx_beta"/>
    <property type="match status" value="2"/>
</dbReference>
<keyword evidence="9" id="KW-0732">Signal</keyword>
<evidence type="ECO:0000256" key="5">
    <source>
        <dbReference type="ARBA" id="ARBA00022475"/>
    </source>
</evidence>
<dbReference type="PANTHER" id="PTHR11878">
    <property type="entry name" value="SODIUM/CALCIUM EXCHANGER"/>
    <property type="match status" value="1"/>
</dbReference>
<feature type="domain" description="Calx-beta" evidence="21">
    <location>
        <begin position="490"/>
        <end position="589"/>
    </location>
</feature>
<evidence type="ECO:0000256" key="1">
    <source>
        <dbReference type="ARBA" id="ARBA00004651"/>
    </source>
</evidence>
<evidence type="ECO:0000256" key="17">
    <source>
        <dbReference type="ARBA" id="ARBA00023180"/>
    </source>
</evidence>
<dbReference type="GO" id="GO:0098703">
    <property type="term" value="P:calcium ion import across plasma membrane"/>
    <property type="evidence" value="ECO:0007669"/>
    <property type="project" value="TreeGrafter"/>
</dbReference>
<dbReference type="Gene3D" id="2.60.40.2030">
    <property type="match status" value="2"/>
</dbReference>
<dbReference type="GO" id="GO:0007154">
    <property type="term" value="P:cell communication"/>
    <property type="evidence" value="ECO:0007669"/>
    <property type="project" value="InterPro"/>
</dbReference>
<dbReference type="GO" id="GO:0098794">
    <property type="term" value="C:postsynapse"/>
    <property type="evidence" value="ECO:0007669"/>
    <property type="project" value="TreeGrafter"/>
</dbReference>
<feature type="transmembrane region" description="Helical" evidence="20">
    <location>
        <begin position="134"/>
        <end position="155"/>
    </location>
</feature>
<feature type="transmembrane region" description="Helical" evidence="20">
    <location>
        <begin position="683"/>
        <end position="703"/>
    </location>
</feature>
<keyword evidence="15" id="KW-0406">Ion transport</keyword>
<keyword evidence="12" id="KW-0112">Calmodulin-binding</keyword>
<accession>A0AAN8NVD1</accession>
<evidence type="ECO:0000256" key="8">
    <source>
        <dbReference type="ARBA" id="ARBA00022723"/>
    </source>
</evidence>
<dbReference type="InterPro" id="IPR004837">
    <property type="entry name" value="NaCa_Exmemb"/>
</dbReference>
<evidence type="ECO:0000256" key="9">
    <source>
        <dbReference type="ARBA" id="ARBA00022729"/>
    </source>
</evidence>
<feature type="transmembrane region" description="Helical" evidence="20">
    <location>
        <begin position="791"/>
        <end position="812"/>
    </location>
</feature>
<keyword evidence="7 20" id="KW-0812">Transmembrane</keyword>
<feature type="transmembrane region" description="Helical" evidence="20">
    <location>
        <begin position="832"/>
        <end position="851"/>
    </location>
</feature>
<keyword evidence="4" id="KW-0050">Antiport</keyword>
<comment type="catalytic activity">
    <reaction evidence="19">
        <text>Ca(2+)(in) + 3 Na(+)(out) = Ca(2+)(out) + 3 Na(+)(in)</text>
        <dbReference type="Rhea" id="RHEA:69955"/>
        <dbReference type="ChEBI" id="CHEBI:29101"/>
        <dbReference type="ChEBI" id="CHEBI:29108"/>
    </reaction>
</comment>
<evidence type="ECO:0000256" key="15">
    <source>
        <dbReference type="ARBA" id="ARBA00023065"/>
    </source>
</evidence>
<dbReference type="Proteomes" id="UP001372834">
    <property type="component" value="Unassembled WGS sequence"/>
</dbReference>
<dbReference type="InterPro" id="IPR038081">
    <property type="entry name" value="CalX-like_sf"/>
</dbReference>
<dbReference type="SUPFAM" id="SSF141072">
    <property type="entry name" value="CalX-like"/>
    <property type="match status" value="2"/>
</dbReference>
<comment type="subcellular location">
    <subcellularLocation>
        <location evidence="1">Cell membrane</location>
        <topology evidence="1">Multi-pass membrane protein</topology>
    </subcellularLocation>
</comment>
<dbReference type="GO" id="GO:0005516">
    <property type="term" value="F:calmodulin binding"/>
    <property type="evidence" value="ECO:0007669"/>
    <property type="project" value="UniProtKB-KW"/>
</dbReference>
<feature type="domain" description="Calx-beta" evidence="21">
    <location>
        <begin position="373"/>
        <end position="472"/>
    </location>
</feature>
<feature type="transmembrane region" description="Helical" evidence="20">
    <location>
        <begin position="229"/>
        <end position="248"/>
    </location>
</feature>
<dbReference type="InterPro" id="IPR004836">
    <property type="entry name" value="Na_Ca_Ex"/>
</dbReference>
<keyword evidence="14" id="KW-0915">Sodium</keyword>
<sequence length="861" mass="94549">MAFDTIDGSTSSTQSILIPGDKMDVNVTDTELLTDTRVCPQGLIFPLLDESGWNPIGRAVLYFIALLYAFIGVSVVTDIFMGAVVTITSKTKKVYLAKYKVRKGESDNSLALASKGDEPDFIEVRVWNDTVANLTLMALGTSAPEILLACIELIGHNFESGELGPGTIVGSGAFNLLIITAICVMSIPKGESRRIRLFKVFLVCSLFSIFAYIWLWVVLIFISPHIVELWEAIVTFLMFPGLVFFAYTTDRGWCGLAKFTTKGKRQVDIERVRPEESEKMFLERRFFKDGKVDKEGLIAFVKELKKYPGVSDEDAAVLAASKIIDAQPQSLVHYRIGAIRGLTGARKIRPQLSVKLQEVYETINQHPLGPNLGEVPEISPETHAVIEFHAATCAVHENIGSFYVTIWRHGNVDPIVKVRVESVDGSAKVNEDYVKVDEIVTFEPGVSEKQVLVHVIDDNKWEPDEEFFLKLSLVDKPEGDLVQLGRISIMEITILDDDKPGIISFEKRGVLVKESAGVAILNVRRKFGADGEVSVKWRTINDSAIAGRDFVGGEGKLVFKHREILKTIEIPLIDDLRPEKDEVFVVELFSPSNNASLGNINKTCVTITNDDAFARIIDKMMAMTSANLDSLAVCRKTWAAQMKDAMNVNGGQLEDATFGDYVLHLISFHWKVLFSLIPPPNLLGGWICFVVSLGAIGFVTAIIGDLASIFGCVVGLRDSITAITLVAMGTSLPDTFASKAAALKEQYADTSVGNITGSNSVNVFLGLGLPWLIATIYHAHNGTEFRVPAGTLGFTVLMFSICAVIAIGLLVLRRNLTTTGKAELGGPLLWKFLSGGCLISLWVLYIVVSCLQEYGYIHVNF</sequence>
<keyword evidence="3" id="KW-0813">Transport</keyword>
<evidence type="ECO:0000256" key="10">
    <source>
        <dbReference type="ARBA" id="ARBA00022737"/>
    </source>
</evidence>
<dbReference type="PRINTS" id="PR01259">
    <property type="entry name" value="NACAEXCHNGR"/>
</dbReference>
<keyword evidence="18" id="KW-0739">Sodium transport</keyword>
<keyword evidence="17" id="KW-0325">Glycoprotein</keyword>
<dbReference type="GO" id="GO:0046872">
    <property type="term" value="F:metal ion binding"/>
    <property type="evidence" value="ECO:0007669"/>
    <property type="project" value="UniProtKB-KW"/>
</dbReference>
<keyword evidence="5" id="KW-1003">Cell membrane</keyword>
<evidence type="ECO:0000313" key="22">
    <source>
        <dbReference type="EMBL" id="KAK6629579.1"/>
    </source>
</evidence>
<evidence type="ECO:0000256" key="3">
    <source>
        <dbReference type="ARBA" id="ARBA00022448"/>
    </source>
</evidence>
<dbReference type="InterPro" id="IPR044880">
    <property type="entry name" value="NCX_ion-bd_dom_sf"/>
</dbReference>
<evidence type="ECO:0000259" key="21">
    <source>
        <dbReference type="SMART" id="SM00237"/>
    </source>
</evidence>
<evidence type="ECO:0000256" key="11">
    <source>
        <dbReference type="ARBA" id="ARBA00022837"/>
    </source>
</evidence>
<feature type="transmembrane region" description="Helical" evidence="20">
    <location>
        <begin position="167"/>
        <end position="188"/>
    </location>
</feature>
<keyword evidence="10" id="KW-0677">Repeat</keyword>
<comment type="similarity">
    <text evidence="2">Belongs to the Ca(2+):cation antiporter (CaCA) (TC 2.A.19) family. SLC8 subfamily.</text>
</comment>
<dbReference type="Gene3D" id="1.20.1420.30">
    <property type="entry name" value="NCX, central ion-binding region"/>
    <property type="match status" value="2"/>
</dbReference>
<dbReference type="EMBL" id="JAWJWE010000036">
    <property type="protein sequence ID" value="KAK6629579.1"/>
    <property type="molecule type" value="Genomic_DNA"/>
</dbReference>
<organism evidence="22 23">
    <name type="scientific">Polyplax serrata</name>
    <name type="common">Common mouse louse</name>
    <dbReference type="NCBI Taxonomy" id="468196"/>
    <lineage>
        <taxon>Eukaryota</taxon>
        <taxon>Metazoa</taxon>
        <taxon>Ecdysozoa</taxon>
        <taxon>Arthropoda</taxon>
        <taxon>Hexapoda</taxon>
        <taxon>Insecta</taxon>
        <taxon>Pterygota</taxon>
        <taxon>Neoptera</taxon>
        <taxon>Paraneoptera</taxon>
        <taxon>Psocodea</taxon>
        <taxon>Troctomorpha</taxon>
        <taxon>Phthiraptera</taxon>
        <taxon>Anoplura</taxon>
        <taxon>Polyplacidae</taxon>
        <taxon>Polyplax</taxon>
    </lineage>
</organism>
<evidence type="ECO:0000256" key="18">
    <source>
        <dbReference type="ARBA" id="ARBA00023201"/>
    </source>
</evidence>
<protein>
    <recommendedName>
        <fullName evidence="21">Calx-beta domain-containing protein</fullName>
    </recommendedName>
</protein>
<keyword evidence="11" id="KW-0106">Calcium</keyword>
<evidence type="ECO:0000256" key="16">
    <source>
        <dbReference type="ARBA" id="ARBA00023136"/>
    </source>
</evidence>
<keyword evidence="13 20" id="KW-1133">Transmembrane helix</keyword>
<dbReference type="GO" id="GO:0005432">
    <property type="term" value="F:calcium:sodium antiporter activity"/>
    <property type="evidence" value="ECO:0007669"/>
    <property type="project" value="InterPro"/>
</dbReference>
<evidence type="ECO:0000256" key="2">
    <source>
        <dbReference type="ARBA" id="ARBA00007489"/>
    </source>
</evidence>
<reference evidence="22 23" key="1">
    <citation type="submission" date="2023-10" db="EMBL/GenBank/DDBJ databases">
        <title>Genomes of two closely related lineages of the louse Polyplax serrata with different host specificities.</title>
        <authorList>
            <person name="Martinu J."/>
            <person name="Tarabai H."/>
            <person name="Stefka J."/>
            <person name="Hypsa V."/>
        </authorList>
    </citation>
    <scope>NUCLEOTIDE SEQUENCE [LARGE SCALE GENOMIC DNA]</scope>
    <source>
        <strain evidence="22">HR10_N</strain>
    </source>
</reference>
<dbReference type="AlphaFoldDB" id="A0AAN8NVD1"/>
<feature type="transmembrane region" description="Helical" evidence="20">
    <location>
        <begin position="59"/>
        <end position="85"/>
    </location>
</feature>
<evidence type="ECO:0000256" key="4">
    <source>
        <dbReference type="ARBA" id="ARBA00022449"/>
    </source>
</evidence>
<feature type="transmembrane region" description="Helical" evidence="20">
    <location>
        <begin position="761"/>
        <end position="779"/>
    </location>
</feature>
<gene>
    <name evidence="22" type="ORF">RUM43_003396</name>
</gene>
<evidence type="ECO:0000256" key="12">
    <source>
        <dbReference type="ARBA" id="ARBA00022860"/>
    </source>
</evidence>
<evidence type="ECO:0000256" key="19">
    <source>
        <dbReference type="ARBA" id="ARBA00033667"/>
    </source>
</evidence>
<comment type="caution">
    <text evidence="22">The sequence shown here is derived from an EMBL/GenBank/DDBJ whole genome shotgun (WGS) entry which is preliminary data.</text>
</comment>
<evidence type="ECO:0000256" key="13">
    <source>
        <dbReference type="ARBA" id="ARBA00022989"/>
    </source>
</evidence>
<evidence type="ECO:0000256" key="20">
    <source>
        <dbReference type="SAM" id="Phobius"/>
    </source>
</evidence>
<feature type="transmembrane region" description="Helical" evidence="20">
    <location>
        <begin position="200"/>
        <end position="223"/>
    </location>
</feature>
<name>A0AAN8NVD1_POLSC</name>
<keyword evidence="6" id="KW-0109">Calcium transport</keyword>
<dbReference type="InterPro" id="IPR051171">
    <property type="entry name" value="CaCA"/>
</dbReference>
<evidence type="ECO:0000256" key="14">
    <source>
        <dbReference type="ARBA" id="ARBA00023053"/>
    </source>
</evidence>
<dbReference type="PANTHER" id="PTHR11878:SF76">
    <property type="entry name" value="CALX-BETA DOMAIN-CONTAINING PROTEIN"/>
    <property type="match status" value="1"/>
</dbReference>